<dbReference type="Gene3D" id="6.10.250.3180">
    <property type="match status" value="1"/>
</dbReference>
<dbReference type="PANTHER" id="PTHR47543:SF2">
    <property type="entry name" value="RNA POLYMERASE II TRANSCRIPTION FACTOR SIII SUBUNIT A"/>
    <property type="match status" value="1"/>
</dbReference>
<dbReference type="InterPro" id="IPR010684">
    <property type="entry name" value="RNA_pol_II_trans_fac_SIII_A"/>
</dbReference>
<feature type="compositionally biased region" description="Low complexity" evidence="2">
    <location>
        <begin position="232"/>
        <end position="242"/>
    </location>
</feature>
<gene>
    <name evidence="3" type="ORF">QBC38DRAFT_469071</name>
</gene>
<dbReference type="GO" id="GO:0070449">
    <property type="term" value="C:elongin complex"/>
    <property type="evidence" value="ECO:0007669"/>
    <property type="project" value="InterPro"/>
</dbReference>
<accession>A0AAN7BW66</accession>
<feature type="compositionally biased region" description="Polar residues" evidence="2">
    <location>
        <begin position="341"/>
        <end position="359"/>
    </location>
</feature>
<dbReference type="Proteomes" id="UP001301958">
    <property type="component" value="Unassembled WGS sequence"/>
</dbReference>
<dbReference type="Pfam" id="PF06881">
    <property type="entry name" value="Elongin_A"/>
    <property type="match status" value="1"/>
</dbReference>
<feature type="compositionally biased region" description="Polar residues" evidence="2">
    <location>
        <begin position="376"/>
        <end position="386"/>
    </location>
</feature>
<dbReference type="AlphaFoldDB" id="A0AAN7BW66"/>
<feature type="region of interest" description="Disordered" evidence="2">
    <location>
        <begin position="224"/>
        <end position="251"/>
    </location>
</feature>
<evidence type="ECO:0000313" key="3">
    <source>
        <dbReference type="EMBL" id="KAK4230562.1"/>
    </source>
</evidence>
<reference evidence="3" key="1">
    <citation type="journal article" date="2023" name="Mol. Phylogenet. Evol.">
        <title>Genome-scale phylogeny and comparative genomics of the fungal order Sordariales.</title>
        <authorList>
            <person name="Hensen N."/>
            <person name="Bonometti L."/>
            <person name="Westerberg I."/>
            <person name="Brannstrom I.O."/>
            <person name="Guillou S."/>
            <person name="Cros-Aarteil S."/>
            <person name="Calhoun S."/>
            <person name="Haridas S."/>
            <person name="Kuo A."/>
            <person name="Mondo S."/>
            <person name="Pangilinan J."/>
            <person name="Riley R."/>
            <person name="LaButti K."/>
            <person name="Andreopoulos B."/>
            <person name="Lipzen A."/>
            <person name="Chen C."/>
            <person name="Yan M."/>
            <person name="Daum C."/>
            <person name="Ng V."/>
            <person name="Clum A."/>
            <person name="Steindorff A."/>
            <person name="Ohm R.A."/>
            <person name="Martin F."/>
            <person name="Silar P."/>
            <person name="Natvig D.O."/>
            <person name="Lalanne C."/>
            <person name="Gautier V."/>
            <person name="Ament-Velasquez S.L."/>
            <person name="Kruys A."/>
            <person name="Hutchinson M.I."/>
            <person name="Powell A.J."/>
            <person name="Barry K."/>
            <person name="Miller A.N."/>
            <person name="Grigoriev I.V."/>
            <person name="Debuchy R."/>
            <person name="Gladieux P."/>
            <person name="Hiltunen Thoren M."/>
            <person name="Johannesson H."/>
        </authorList>
    </citation>
    <scope>NUCLEOTIDE SEQUENCE</scope>
    <source>
        <strain evidence="3">CBS 990.96</strain>
    </source>
</reference>
<comment type="caution">
    <text evidence="3">The sequence shown here is derived from an EMBL/GenBank/DDBJ whole genome shotgun (WGS) entry which is preliminary data.</text>
</comment>
<keyword evidence="4" id="KW-1185">Reference proteome</keyword>
<protein>
    <submittedName>
        <fullName evidence="3">Uncharacterized protein</fullName>
    </submittedName>
</protein>
<proteinExistence type="predicted"/>
<name>A0AAN7BW66_9PEZI</name>
<keyword evidence="1" id="KW-0175">Coiled coil</keyword>
<evidence type="ECO:0000313" key="4">
    <source>
        <dbReference type="Proteomes" id="UP001301958"/>
    </source>
</evidence>
<dbReference type="EMBL" id="MU865298">
    <property type="protein sequence ID" value="KAK4230562.1"/>
    <property type="molecule type" value="Genomic_DNA"/>
</dbReference>
<sequence length="438" mass="47811">MEGSKFPRTSGPRSLADMCISLAVKHIKLISSVDNMPAQYVTQLVRASKDPAQLRAFEQQCDEAGGDIYDLTAEHWQRLIRLNYNSLSMKHNFAPENPKDWHKVFYKYAQMQEEINDSAIALLVNRVGEVRAAKESRRAKILTINDSKIIPSAQRQRANGVSTHWSKQVRPKQTFLGKAKRQATTTAQRFNQTAMGPRTAVPFGKVAKAPPSMVNDVRISKQFDPRTAIVRTPTSKPSTSSSANSRGQTEGEARLLQIKKMASTDKAATILSFDDDGDDMDDLFGDKPQERSKPGVLTIEQIDSIHTTSSSFPKSYRPGLLSAAPGANRTGVIGKSPAKSGPSSTSPPLRSTATSSTPTRGAPNKTPARAALPTLPLSQSSTMSGVSDSILSAAEATAEQVRRESSAQEAELARLAALRKRKAQAPDIFMRRPNKRRA</sequence>
<dbReference type="PANTHER" id="PTHR47543">
    <property type="entry name" value="OS08G0169600 PROTEIN"/>
    <property type="match status" value="1"/>
</dbReference>
<feature type="region of interest" description="Disordered" evidence="2">
    <location>
        <begin position="272"/>
        <end position="296"/>
    </location>
</feature>
<organism evidence="3 4">
    <name type="scientific">Podospora fimiseda</name>
    <dbReference type="NCBI Taxonomy" id="252190"/>
    <lineage>
        <taxon>Eukaryota</taxon>
        <taxon>Fungi</taxon>
        <taxon>Dikarya</taxon>
        <taxon>Ascomycota</taxon>
        <taxon>Pezizomycotina</taxon>
        <taxon>Sordariomycetes</taxon>
        <taxon>Sordariomycetidae</taxon>
        <taxon>Sordariales</taxon>
        <taxon>Podosporaceae</taxon>
        <taxon>Podospora</taxon>
    </lineage>
</organism>
<dbReference type="GO" id="GO:0006368">
    <property type="term" value="P:transcription elongation by RNA polymerase II"/>
    <property type="evidence" value="ECO:0007669"/>
    <property type="project" value="InterPro"/>
</dbReference>
<reference evidence="3" key="2">
    <citation type="submission" date="2023-05" db="EMBL/GenBank/DDBJ databases">
        <authorList>
            <consortium name="Lawrence Berkeley National Laboratory"/>
            <person name="Steindorff A."/>
            <person name="Hensen N."/>
            <person name="Bonometti L."/>
            <person name="Westerberg I."/>
            <person name="Brannstrom I.O."/>
            <person name="Guillou S."/>
            <person name="Cros-Aarteil S."/>
            <person name="Calhoun S."/>
            <person name="Haridas S."/>
            <person name="Kuo A."/>
            <person name="Mondo S."/>
            <person name="Pangilinan J."/>
            <person name="Riley R."/>
            <person name="Labutti K."/>
            <person name="Andreopoulos B."/>
            <person name="Lipzen A."/>
            <person name="Chen C."/>
            <person name="Yanf M."/>
            <person name="Daum C."/>
            <person name="Ng V."/>
            <person name="Clum A."/>
            <person name="Ohm R."/>
            <person name="Martin F."/>
            <person name="Silar P."/>
            <person name="Natvig D."/>
            <person name="Lalanne C."/>
            <person name="Gautier V."/>
            <person name="Ament-Velasquez S.L."/>
            <person name="Kruys A."/>
            <person name="Hutchinson M.I."/>
            <person name="Powell A.J."/>
            <person name="Barry K."/>
            <person name="Miller A.N."/>
            <person name="Grigoriev I.V."/>
            <person name="Debuchy R."/>
            <person name="Gladieux P."/>
            <person name="Thoren M.H."/>
            <person name="Johannesson H."/>
        </authorList>
    </citation>
    <scope>NUCLEOTIDE SEQUENCE</scope>
    <source>
        <strain evidence="3">CBS 990.96</strain>
    </source>
</reference>
<evidence type="ECO:0000256" key="2">
    <source>
        <dbReference type="SAM" id="MobiDB-lite"/>
    </source>
</evidence>
<feature type="coiled-coil region" evidence="1">
    <location>
        <begin position="391"/>
        <end position="418"/>
    </location>
</feature>
<feature type="compositionally biased region" description="Acidic residues" evidence="2">
    <location>
        <begin position="273"/>
        <end position="283"/>
    </location>
</feature>
<feature type="compositionally biased region" description="Basic and acidic residues" evidence="2">
    <location>
        <begin position="284"/>
        <end position="293"/>
    </location>
</feature>
<evidence type="ECO:0000256" key="1">
    <source>
        <dbReference type="SAM" id="Coils"/>
    </source>
</evidence>
<feature type="region of interest" description="Disordered" evidence="2">
    <location>
        <begin position="308"/>
        <end position="386"/>
    </location>
</feature>